<feature type="DNA-binding region" description="H-T-H motif" evidence="4">
    <location>
        <begin position="39"/>
        <end position="58"/>
    </location>
</feature>
<dbReference type="SUPFAM" id="SSF48498">
    <property type="entry name" value="Tetracyclin repressor-like, C-terminal domain"/>
    <property type="match status" value="1"/>
</dbReference>
<evidence type="ECO:0000259" key="5">
    <source>
        <dbReference type="PROSITE" id="PS50977"/>
    </source>
</evidence>
<dbReference type="RefSeq" id="WP_359787437.1">
    <property type="nucleotide sequence ID" value="NZ_JBEYBN010000010.1"/>
</dbReference>
<keyword evidence="7" id="KW-1185">Reference proteome</keyword>
<dbReference type="Proteomes" id="UP001550603">
    <property type="component" value="Unassembled WGS sequence"/>
</dbReference>
<reference evidence="6 7" key="1">
    <citation type="submission" date="2024-06" db="EMBL/GenBank/DDBJ databases">
        <title>The Natural Products Discovery Center: Release of the First 8490 Sequenced Strains for Exploring Actinobacteria Biosynthetic Diversity.</title>
        <authorList>
            <person name="Kalkreuter E."/>
            <person name="Kautsar S.A."/>
            <person name="Yang D."/>
            <person name="Bader C.D."/>
            <person name="Teijaro C.N."/>
            <person name="Fluegel L."/>
            <person name="Davis C.M."/>
            <person name="Simpson J.R."/>
            <person name="Lauterbach L."/>
            <person name="Steele A.D."/>
            <person name="Gui C."/>
            <person name="Meng S."/>
            <person name="Li G."/>
            <person name="Viehrig K."/>
            <person name="Ye F."/>
            <person name="Su P."/>
            <person name="Kiefer A.F."/>
            <person name="Nichols A."/>
            <person name="Cepeda A.J."/>
            <person name="Yan W."/>
            <person name="Fan B."/>
            <person name="Jiang Y."/>
            <person name="Adhikari A."/>
            <person name="Zheng C.-J."/>
            <person name="Schuster L."/>
            <person name="Cowan T.M."/>
            <person name="Smanski M.J."/>
            <person name="Chevrette M.G."/>
            <person name="De Carvalho L.P.S."/>
            <person name="Shen B."/>
        </authorList>
    </citation>
    <scope>NUCLEOTIDE SEQUENCE [LARGE SCALE GENOMIC DNA]</scope>
    <source>
        <strain evidence="6 7">NPDC019583</strain>
    </source>
</reference>
<protein>
    <submittedName>
        <fullName evidence="6">TetR/AcrR family transcriptional regulator C-terminal ligand-binding domain-containing protein</fullName>
    </submittedName>
</protein>
<gene>
    <name evidence="6" type="ORF">ABZ568_10230</name>
</gene>
<dbReference type="Pfam" id="PF16859">
    <property type="entry name" value="TetR_C_11"/>
    <property type="match status" value="1"/>
</dbReference>
<comment type="caution">
    <text evidence="6">The sequence shown here is derived from an EMBL/GenBank/DDBJ whole genome shotgun (WGS) entry which is preliminary data.</text>
</comment>
<dbReference type="InterPro" id="IPR050109">
    <property type="entry name" value="HTH-type_TetR-like_transc_reg"/>
</dbReference>
<organism evidence="6 7">
    <name type="scientific">Streptomyces olindensis</name>
    <dbReference type="NCBI Taxonomy" id="358823"/>
    <lineage>
        <taxon>Bacteria</taxon>
        <taxon>Bacillati</taxon>
        <taxon>Actinomycetota</taxon>
        <taxon>Actinomycetes</taxon>
        <taxon>Kitasatosporales</taxon>
        <taxon>Streptomycetaceae</taxon>
        <taxon>Streptomyces</taxon>
    </lineage>
</organism>
<evidence type="ECO:0000313" key="6">
    <source>
        <dbReference type="EMBL" id="MEU2266785.1"/>
    </source>
</evidence>
<proteinExistence type="predicted"/>
<sequence>MTTPTPAESAGRPMDVHREAALLDAALDLLAEVGYERLTLTAVCERAKASTKTMYRRWANKDERMAAALRRAACRAVDQTADVTATGSLRGDLLHNLVPTGGAQVQPSPKYLSGLLVAASDDGSVGGMTKELVRLHHARLAETVLSWARERGEVGDDADPVPLADLARAAILHQVLVADSQVDAAFVESLVDRVLLSVLTSRPSGDAQ</sequence>
<dbReference type="InterPro" id="IPR001647">
    <property type="entry name" value="HTH_TetR"/>
</dbReference>
<name>A0ABV2XS79_9ACTN</name>
<dbReference type="Pfam" id="PF00440">
    <property type="entry name" value="TetR_N"/>
    <property type="match status" value="1"/>
</dbReference>
<evidence type="ECO:0000256" key="3">
    <source>
        <dbReference type="ARBA" id="ARBA00023163"/>
    </source>
</evidence>
<evidence type="ECO:0000256" key="4">
    <source>
        <dbReference type="PROSITE-ProRule" id="PRU00335"/>
    </source>
</evidence>
<evidence type="ECO:0000256" key="2">
    <source>
        <dbReference type="ARBA" id="ARBA00023125"/>
    </source>
</evidence>
<dbReference type="EMBL" id="JBEYBN010000010">
    <property type="protein sequence ID" value="MEU2266785.1"/>
    <property type="molecule type" value="Genomic_DNA"/>
</dbReference>
<keyword evidence="1" id="KW-0805">Transcription regulation</keyword>
<dbReference type="PRINTS" id="PR00455">
    <property type="entry name" value="HTHTETR"/>
</dbReference>
<accession>A0ABV2XS79</accession>
<evidence type="ECO:0000256" key="1">
    <source>
        <dbReference type="ARBA" id="ARBA00023015"/>
    </source>
</evidence>
<dbReference type="PROSITE" id="PS50977">
    <property type="entry name" value="HTH_TETR_2"/>
    <property type="match status" value="1"/>
</dbReference>
<dbReference type="SUPFAM" id="SSF46689">
    <property type="entry name" value="Homeodomain-like"/>
    <property type="match status" value="1"/>
</dbReference>
<dbReference type="Gene3D" id="1.10.357.10">
    <property type="entry name" value="Tetracycline Repressor, domain 2"/>
    <property type="match status" value="1"/>
</dbReference>
<keyword evidence="2 4" id="KW-0238">DNA-binding</keyword>
<dbReference type="PANTHER" id="PTHR30055">
    <property type="entry name" value="HTH-TYPE TRANSCRIPTIONAL REGULATOR RUTR"/>
    <property type="match status" value="1"/>
</dbReference>
<dbReference type="InterPro" id="IPR009057">
    <property type="entry name" value="Homeodomain-like_sf"/>
</dbReference>
<dbReference type="PANTHER" id="PTHR30055:SF148">
    <property type="entry name" value="TETR-FAMILY TRANSCRIPTIONAL REGULATOR"/>
    <property type="match status" value="1"/>
</dbReference>
<feature type="domain" description="HTH tetR-type" evidence="5">
    <location>
        <begin position="16"/>
        <end position="76"/>
    </location>
</feature>
<dbReference type="InterPro" id="IPR036271">
    <property type="entry name" value="Tet_transcr_reg_TetR-rel_C_sf"/>
</dbReference>
<dbReference type="InterPro" id="IPR011075">
    <property type="entry name" value="TetR_C"/>
</dbReference>
<dbReference type="Gene3D" id="1.10.10.60">
    <property type="entry name" value="Homeodomain-like"/>
    <property type="match status" value="1"/>
</dbReference>
<evidence type="ECO:0000313" key="7">
    <source>
        <dbReference type="Proteomes" id="UP001550603"/>
    </source>
</evidence>
<keyword evidence="3" id="KW-0804">Transcription</keyword>